<evidence type="ECO:0000313" key="2">
    <source>
        <dbReference type="EMBL" id="ANH09536.1"/>
    </source>
</evidence>
<organism evidence="2">
    <name type="scientific">Gastroclonium compressum</name>
    <name type="common">Red alga</name>
    <name type="synonym">Coeloseira compressa</name>
    <dbReference type="NCBI Taxonomy" id="1852973"/>
    <lineage>
        <taxon>Eukaryota</taxon>
        <taxon>Rhodophyta</taxon>
        <taxon>Florideophyceae</taxon>
        <taxon>Rhodymeniophycidae</taxon>
        <taxon>Rhodymeniales</taxon>
        <taxon>Champiaceae</taxon>
        <taxon>Coeloseira</taxon>
    </lineage>
</organism>
<accession>A0A173FZS7</accession>
<dbReference type="AlphaFoldDB" id="A0A173FZS7"/>
<dbReference type="InterPro" id="IPR019616">
    <property type="entry name" value="Ycf54"/>
</dbReference>
<reference evidence="2" key="1">
    <citation type="submission" date="2015-11" db="EMBL/GenBank/DDBJ databases">
        <authorList>
            <person name="Zhang Y."/>
            <person name="Guo Z."/>
        </authorList>
    </citation>
    <scope>NUCLEOTIDE SEQUENCE</scope>
</reference>
<keyword evidence="2" id="KW-0934">Plastid</keyword>
<name>A0A173FZS7_GASCM</name>
<dbReference type="PANTHER" id="PTHR35319:SF2">
    <property type="entry name" value="YCF54"/>
    <property type="match status" value="1"/>
</dbReference>
<geneLocation type="plastid" evidence="2"/>
<dbReference type="Pfam" id="PF10674">
    <property type="entry name" value="Ycf54"/>
    <property type="match status" value="1"/>
</dbReference>
<comment type="similarity">
    <text evidence="1">Belongs to the ycf54 family.</text>
</comment>
<dbReference type="Gene3D" id="3.30.70.1860">
    <property type="entry name" value="Uncharacterised protein family Ycf54"/>
    <property type="match status" value="1"/>
</dbReference>
<dbReference type="GeneID" id="27983088"/>
<dbReference type="InterPro" id="IPR038409">
    <property type="entry name" value="Ycf54-like_sf"/>
</dbReference>
<dbReference type="PANTHER" id="PTHR35319">
    <property type="match status" value="1"/>
</dbReference>
<protein>
    <submittedName>
        <fullName evidence="2">Hypothetical chloroplast RF54</fullName>
    </submittedName>
</protein>
<evidence type="ECO:0000256" key="1">
    <source>
        <dbReference type="ARBA" id="ARBA00043978"/>
    </source>
</evidence>
<gene>
    <name evidence="2" type="primary">ycf54</name>
</gene>
<reference evidence="2" key="2">
    <citation type="submission" date="2016-06" db="EMBL/GenBank/DDBJ databases">
        <title>Genomic and phylogenetic analysis of Gastroclonium compressum supports its reinstatement to Coeloseira (Champiaceae, Rhodophyta).</title>
        <authorList>
            <person name="Kilpatrick Z."/>
            <person name="Hughey J.R."/>
        </authorList>
    </citation>
    <scope>NUCLEOTIDE SEQUENCE</scope>
</reference>
<proteinExistence type="inferred from homology"/>
<sequence length="110" mass="12967">MYNYYFAIGSKKFLMNQEPLEEILRERKNYYKSINKDIDFWLILDVNIIPCNLNTEQSTNCLAAIISLDKQFIQWLKLRIGFVNIGNFQSKNILNFSSKSHESLSEKSFS</sequence>
<dbReference type="EMBL" id="KU053957">
    <property type="protein sequence ID" value="ANH09536.1"/>
    <property type="molecule type" value="Genomic_DNA"/>
</dbReference>
<dbReference type="RefSeq" id="YP_009257453.1">
    <property type="nucleotide sequence ID" value="NC_030338.1"/>
</dbReference>